<feature type="transmembrane region" description="Helical" evidence="1">
    <location>
        <begin position="346"/>
        <end position="365"/>
    </location>
</feature>
<dbReference type="EMBL" id="JACOPQ010000004">
    <property type="protein sequence ID" value="MBC5736728.1"/>
    <property type="molecule type" value="Genomic_DNA"/>
</dbReference>
<organism evidence="2 3">
    <name type="scientific">Lawsonibacter faecis</name>
    <dbReference type="NCBI Taxonomy" id="2763052"/>
    <lineage>
        <taxon>Bacteria</taxon>
        <taxon>Bacillati</taxon>
        <taxon>Bacillota</taxon>
        <taxon>Clostridia</taxon>
        <taxon>Eubacteriales</taxon>
        <taxon>Oscillospiraceae</taxon>
        <taxon>Lawsonibacter</taxon>
    </lineage>
</organism>
<sequence length="515" mass="58101">MKNTLTRRGGKLWERERPVLLFLLIFALVFLRFCYYGLEYFPQLDDYIQMYNQPVFYSFTRIVLDMGLLASRPLASVMDYAFWSHFWPCMIAAVALISALYAASACLFRRVWGEYFGTGYVFLAVYALLPLGMEGTYWISASNRVVPSLFFIALAMRLFQRWCTGGKRRFLVLYFVTQLVSFCFYEQGLVLSITGVLLVGILEFFRQRRRALFSLLTFVNVIIYFLFTSAFSTGTGQLGSRLKLTLPWQEGWGEVFSSAARQTGTSFLLGGYKTLFRGFRRGLECIFAELNPLWLLLLVFFCILLFFCARRFTVEGKRPAAALIVGFLMALAPITLFFVLSNPSIALRNTVFSFCGIALAADALFNMIFRGVRARNLIAGILCAVFAFGASVCAVSELHDYRETYLADQRAAAAITDALGDGDGISAAAKVGIIGLQSDYLPEQNFKYHEHIHGATESVWGLTGLLMYKSDNPNFPYCTPLPTGQEDLSGFDILLIYDHETGTARRYTPEMKDSE</sequence>
<proteinExistence type="predicted"/>
<feature type="transmembrane region" description="Helical" evidence="1">
    <location>
        <begin position="292"/>
        <end position="309"/>
    </location>
</feature>
<feature type="transmembrane region" description="Helical" evidence="1">
    <location>
        <begin position="321"/>
        <end position="340"/>
    </location>
</feature>
<evidence type="ECO:0000256" key="1">
    <source>
        <dbReference type="SAM" id="Phobius"/>
    </source>
</evidence>
<feature type="transmembrane region" description="Helical" evidence="1">
    <location>
        <begin position="115"/>
        <end position="133"/>
    </location>
</feature>
<name>A0A8J6MGF3_9FIRM</name>
<feature type="transmembrane region" description="Helical" evidence="1">
    <location>
        <begin position="377"/>
        <end position="398"/>
    </location>
</feature>
<gene>
    <name evidence="2" type="ORF">H8S62_06855</name>
</gene>
<accession>A0A8J6MGF3</accession>
<evidence type="ECO:0008006" key="4">
    <source>
        <dbReference type="Google" id="ProtNLM"/>
    </source>
</evidence>
<keyword evidence="1" id="KW-0812">Transmembrane</keyword>
<keyword evidence="3" id="KW-1185">Reference proteome</keyword>
<reference evidence="2" key="1">
    <citation type="submission" date="2020-08" db="EMBL/GenBank/DDBJ databases">
        <title>Genome public.</title>
        <authorList>
            <person name="Liu C."/>
            <person name="Sun Q."/>
        </authorList>
    </citation>
    <scope>NUCLEOTIDE SEQUENCE</scope>
    <source>
        <strain evidence="2">NSJ-52</strain>
    </source>
</reference>
<feature type="transmembrane region" description="Helical" evidence="1">
    <location>
        <begin position="20"/>
        <end position="38"/>
    </location>
</feature>
<keyword evidence="1" id="KW-1133">Transmembrane helix</keyword>
<feature type="transmembrane region" description="Helical" evidence="1">
    <location>
        <begin position="174"/>
        <end position="199"/>
    </location>
</feature>
<evidence type="ECO:0000313" key="3">
    <source>
        <dbReference type="Proteomes" id="UP000607645"/>
    </source>
</evidence>
<comment type="caution">
    <text evidence="2">The sequence shown here is derived from an EMBL/GenBank/DDBJ whole genome shotgun (WGS) entry which is preliminary data.</text>
</comment>
<feature type="transmembrane region" description="Helical" evidence="1">
    <location>
        <begin position="211"/>
        <end position="231"/>
    </location>
</feature>
<protein>
    <recommendedName>
        <fullName evidence="4">Glucosyl transferase GtrII</fullName>
    </recommendedName>
</protein>
<dbReference type="Proteomes" id="UP000607645">
    <property type="component" value="Unassembled WGS sequence"/>
</dbReference>
<evidence type="ECO:0000313" key="2">
    <source>
        <dbReference type="EMBL" id="MBC5736728.1"/>
    </source>
</evidence>
<keyword evidence="1" id="KW-0472">Membrane</keyword>
<dbReference type="AlphaFoldDB" id="A0A8J6MGF3"/>
<feature type="transmembrane region" description="Helical" evidence="1">
    <location>
        <begin position="82"/>
        <end position="103"/>
    </location>
</feature>
<dbReference type="RefSeq" id="WP_186918840.1">
    <property type="nucleotide sequence ID" value="NZ_JACOPQ010000004.1"/>
</dbReference>